<dbReference type="PROSITE" id="PS00444">
    <property type="entry name" value="POLYPRENYL_SYNTHASE_2"/>
    <property type="match status" value="1"/>
</dbReference>
<dbReference type="SFLD" id="SFLDS00005">
    <property type="entry name" value="Isoprenoid_Synthase_Type_I"/>
    <property type="match status" value="1"/>
</dbReference>
<dbReference type="Proteomes" id="UP000254869">
    <property type="component" value="Unassembled WGS sequence"/>
</dbReference>
<evidence type="ECO:0000313" key="6">
    <source>
        <dbReference type="Proteomes" id="UP000254869"/>
    </source>
</evidence>
<keyword evidence="6" id="KW-1185">Reference proteome</keyword>
<comment type="pathway">
    <text evidence="1">Isoprenoid biosynthesis.</text>
</comment>
<dbReference type="SUPFAM" id="SSF48576">
    <property type="entry name" value="Terpenoid synthases"/>
    <property type="match status" value="1"/>
</dbReference>
<proteinExistence type="inferred from homology"/>
<keyword evidence="4" id="KW-0808">Transferase</keyword>
<comment type="similarity">
    <text evidence="4">Belongs to the FPP/GGPP synthase family.</text>
</comment>
<dbReference type="InterPro" id="IPR000092">
    <property type="entry name" value="Polyprenyl_synt"/>
</dbReference>
<dbReference type="EMBL" id="QQBC01000006">
    <property type="protein sequence ID" value="RDI65142.1"/>
    <property type="molecule type" value="Genomic_DNA"/>
</dbReference>
<dbReference type="SFLD" id="SFLDG01017">
    <property type="entry name" value="Polyprenyl_Transferase_Like"/>
    <property type="match status" value="1"/>
</dbReference>
<dbReference type="Pfam" id="PF00348">
    <property type="entry name" value="polyprenyl_synt"/>
    <property type="match status" value="1"/>
</dbReference>
<keyword evidence="3" id="KW-0460">Magnesium</keyword>
<dbReference type="STRING" id="1210086.GCA_001613105_03357"/>
<sequence length="365" mass="39117">MTDLQFAGLEMAADANVFGSSLTTEANRRAATAIVHEVRTAIAPVHRGAVDGLSPRLRRMAGYHIGWWDADERPTEKLGKAFRPGFVLSAARAVGGPRTAEWDNVRRAAVAVELIHDFTLIHDDVMDGDKLRRGRPTTWAVFGSAQAILAGDALLTLAHGLLSDDPQCGAMTAVVAEGTLELYGGQSDDLAFERRMDVSPAQCLSMIEGKTGALLGMACELGALAAGAEADIARHYREFGRQLGLAFQLVDDLMGIWGPAAVTGKSQGSDLFARKKSFPVVAAINSHTAAGDQLAELYARPEPFSDKEIEEATRLVEAAGGLSLTRAEAETRARAALSALERAYPRADYAEPLRVLARSVLERDH</sequence>
<name>A0A370I318_9NOCA</name>
<dbReference type="CDD" id="cd00685">
    <property type="entry name" value="Trans_IPPS_HT"/>
    <property type="match status" value="1"/>
</dbReference>
<evidence type="ECO:0000256" key="3">
    <source>
        <dbReference type="ARBA" id="ARBA00022842"/>
    </source>
</evidence>
<evidence type="ECO:0000313" key="5">
    <source>
        <dbReference type="EMBL" id="RDI65142.1"/>
    </source>
</evidence>
<dbReference type="GO" id="GO:0004659">
    <property type="term" value="F:prenyltransferase activity"/>
    <property type="evidence" value="ECO:0007669"/>
    <property type="project" value="InterPro"/>
</dbReference>
<accession>A0A370I318</accession>
<dbReference type="InterPro" id="IPR033749">
    <property type="entry name" value="Polyprenyl_synt_CS"/>
</dbReference>
<organism evidence="5 6">
    <name type="scientific">Nocardia pseudobrasiliensis</name>
    <dbReference type="NCBI Taxonomy" id="45979"/>
    <lineage>
        <taxon>Bacteria</taxon>
        <taxon>Bacillati</taxon>
        <taxon>Actinomycetota</taxon>
        <taxon>Actinomycetes</taxon>
        <taxon>Mycobacteriales</taxon>
        <taxon>Nocardiaceae</taxon>
        <taxon>Nocardia</taxon>
    </lineage>
</organism>
<reference evidence="5 6" key="1">
    <citation type="submission" date="2018-07" db="EMBL/GenBank/DDBJ databases">
        <title>Genomic Encyclopedia of Type Strains, Phase IV (KMG-IV): sequencing the most valuable type-strain genomes for metagenomic binning, comparative biology and taxonomic classification.</title>
        <authorList>
            <person name="Goeker M."/>
        </authorList>
    </citation>
    <scope>NUCLEOTIDE SEQUENCE [LARGE SCALE GENOMIC DNA]</scope>
    <source>
        <strain evidence="5 6">DSM 44290</strain>
    </source>
</reference>
<gene>
    <name evidence="5" type="ORF">DFR76_10610</name>
</gene>
<evidence type="ECO:0000256" key="1">
    <source>
        <dbReference type="ARBA" id="ARBA00005128"/>
    </source>
</evidence>
<dbReference type="AlphaFoldDB" id="A0A370I318"/>
<dbReference type="RefSeq" id="WP_082875925.1">
    <property type="nucleotide sequence ID" value="NZ_QQBC01000006.1"/>
</dbReference>
<comment type="caution">
    <text evidence="5">The sequence shown here is derived from an EMBL/GenBank/DDBJ whole genome shotgun (WGS) entry which is preliminary data.</text>
</comment>
<dbReference type="GO" id="GO:0008299">
    <property type="term" value="P:isoprenoid biosynthetic process"/>
    <property type="evidence" value="ECO:0007669"/>
    <property type="project" value="InterPro"/>
</dbReference>
<dbReference type="GO" id="GO:0046872">
    <property type="term" value="F:metal ion binding"/>
    <property type="evidence" value="ECO:0007669"/>
    <property type="project" value="UniProtKB-KW"/>
</dbReference>
<dbReference type="InterPro" id="IPR008949">
    <property type="entry name" value="Isoprenoid_synthase_dom_sf"/>
</dbReference>
<dbReference type="PROSITE" id="PS00723">
    <property type="entry name" value="POLYPRENYL_SYNTHASE_1"/>
    <property type="match status" value="1"/>
</dbReference>
<evidence type="ECO:0000256" key="4">
    <source>
        <dbReference type="RuleBase" id="RU004466"/>
    </source>
</evidence>
<dbReference type="PANTHER" id="PTHR12001:SF86">
    <property type="entry name" value="GERANYLGERANYL DIPHOSPHATE SYNTHASE"/>
    <property type="match status" value="1"/>
</dbReference>
<protein>
    <submittedName>
        <fullName evidence="5">Geranylgeranyl diphosphate synthase type I</fullName>
    </submittedName>
</protein>
<keyword evidence="2" id="KW-0479">Metal-binding</keyword>
<dbReference type="PANTHER" id="PTHR12001">
    <property type="entry name" value="GERANYLGERANYL PYROPHOSPHATE SYNTHASE"/>
    <property type="match status" value="1"/>
</dbReference>
<evidence type="ECO:0000256" key="2">
    <source>
        <dbReference type="ARBA" id="ARBA00022723"/>
    </source>
</evidence>
<dbReference type="Gene3D" id="1.10.600.10">
    <property type="entry name" value="Farnesyl Diphosphate Synthase"/>
    <property type="match status" value="1"/>
</dbReference>